<dbReference type="VEuPathDB" id="FungiDB:RhiirFUN_018694"/>
<organism evidence="1 2">
    <name type="scientific">Rhizophagus irregularis</name>
    <dbReference type="NCBI Taxonomy" id="588596"/>
    <lineage>
        <taxon>Eukaryota</taxon>
        <taxon>Fungi</taxon>
        <taxon>Fungi incertae sedis</taxon>
        <taxon>Mucoromycota</taxon>
        <taxon>Glomeromycotina</taxon>
        <taxon>Glomeromycetes</taxon>
        <taxon>Glomerales</taxon>
        <taxon>Glomeraceae</taxon>
        <taxon>Rhizophagus</taxon>
    </lineage>
</organism>
<name>A0A2N1MXQ4_9GLOM</name>
<comment type="caution">
    <text evidence="1">The sequence shown here is derived from an EMBL/GenBank/DDBJ whole genome shotgun (WGS) entry which is preliminary data.</text>
</comment>
<dbReference type="VEuPathDB" id="FungiDB:RhiirA1_479405"/>
<evidence type="ECO:0000313" key="2">
    <source>
        <dbReference type="Proteomes" id="UP000233469"/>
    </source>
</evidence>
<dbReference type="VEuPathDB" id="FungiDB:RhiirA1_502368"/>
<sequence length="378" mass="43671">MISNLTKWPSDLDILQTFRQSRQLACELAEYLNMLMPDSLLIERLPQPIVLIESIDDNLEVSFSPTNIESEIDDIVEFSEAVGQASNEVSHIQTDFLNFEQDSDEETEINEYQTQVNFVNQNVSTSSPIISNISYLKEDGLDFNLLIKERERHDAYNSRSILRRFKTSSSQITTNQNAIQPNKASHILSYFVKNDYQEERFISQRTNQWKSARQTMAKTLANYNQEKSKQSILGKRNRKIILQIPNIENANISEDFPLAQEHFILCFYGKQICVGQVQALYYELYGNTSFNTNHVTKIEDISKVTLKIFIPTGNNLFTSITPDGCIIFTHKYPSNIIFHLPFSDIKINHHSLILFNTSKDYYEFFNSNDIISLLLNAK</sequence>
<evidence type="ECO:0000313" key="1">
    <source>
        <dbReference type="EMBL" id="PKK66428.1"/>
    </source>
</evidence>
<proteinExistence type="predicted"/>
<dbReference type="EMBL" id="LLXL01001094">
    <property type="protein sequence ID" value="PKK66428.1"/>
    <property type="molecule type" value="Genomic_DNA"/>
</dbReference>
<reference evidence="1 2" key="2">
    <citation type="submission" date="2017-10" db="EMBL/GenBank/DDBJ databases">
        <title>Extensive intraspecific genome diversity in a model arbuscular mycorrhizal fungus.</title>
        <authorList>
            <person name="Chen E.C.H."/>
            <person name="Morin E."/>
            <person name="Baudet D."/>
            <person name="Noel J."/>
            <person name="Ndikumana S."/>
            <person name="Charron P."/>
            <person name="St-Onge C."/>
            <person name="Giorgi J."/>
            <person name="Grigoriev I.V."/>
            <person name="Roux C."/>
            <person name="Martin F.M."/>
            <person name="Corradi N."/>
        </authorList>
    </citation>
    <scope>NUCLEOTIDE SEQUENCE [LARGE SCALE GENOMIC DNA]</scope>
    <source>
        <strain evidence="1 2">C2</strain>
    </source>
</reference>
<dbReference type="VEuPathDB" id="FungiDB:FUN_010551"/>
<dbReference type="AlphaFoldDB" id="A0A2N1MXQ4"/>
<reference evidence="1 2" key="1">
    <citation type="submission" date="2016-04" db="EMBL/GenBank/DDBJ databases">
        <title>Genome analyses suggest a sexual origin of heterokaryosis in a supposedly ancient asexual fungus.</title>
        <authorList>
            <person name="Ropars J."/>
            <person name="Sedzielewska K."/>
            <person name="Noel J."/>
            <person name="Charron P."/>
            <person name="Farinelli L."/>
            <person name="Marton T."/>
            <person name="Kruger M."/>
            <person name="Pelin A."/>
            <person name="Brachmann A."/>
            <person name="Corradi N."/>
        </authorList>
    </citation>
    <scope>NUCLEOTIDE SEQUENCE [LARGE SCALE GENOMIC DNA]</scope>
    <source>
        <strain evidence="1 2">C2</strain>
    </source>
</reference>
<accession>A0A2N1MXQ4</accession>
<gene>
    <name evidence="1" type="ORF">RhiirC2_784786</name>
</gene>
<dbReference type="Proteomes" id="UP000233469">
    <property type="component" value="Unassembled WGS sequence"/>
</dbReference>
<protein>
    <submittedName>
        <fullName evidence="1">Uncharacterized protein</fullName>
    </submittedName>
</protein>